<dbReference type="Pfam" id="PF07690">
    <property type="entry name" value="MFS_1"/>
    <property type="match status" value="1"/>
</dbReference>
<name>A0ABY2IM06_9MICO</name>
<dbReference type="PROSITE" id="PS50850">
    <property type="entry name" value="MFS"/>
    <property type="match status" value="1"/>
</dbReference>
<evidence type="ECO:0000256" key="7">
    <source>
        <dbReference type="SAM" id="Phobius"/>
    </source>
</evidence>
<feature type="transmembrane region" description="Helical" evidence="7">
    <location>
        <begin position="512"/>
        <end position="532"/>
    </location>
</feature>
<evidence type="ECO:0000256" key="5">
    <source>
        <dbReference type="ARBA" id="ARBA00023136"/>
    </source>
</evidence>
<evidence type="ECO:0000313" key="10">
    <source>
        <dbReference type="Proteomes" id="UP000297604"/>
    </source>
</evidence>
<feature type="compositionally biased region" description="Polar residues" evidence="6">
    <location>
        <begin position="57"/>
        <end position="69"/>
    </location>
</feature>
<feature type="transmembrane region" description="Helical" evidence="7">
    <location>
        <begin position="482"/>
        <end position="500"/>
    </location>
</feature>
<protein>
    <submittedName>
        <fullName evidence="9">MFS transporter</fullName>
    </submittedName>
</protein>
<keyword evidence="10" id="KW-1185">Reference proteome</keyword>
<feature type="transmembrane region" description="Helical" evidence="7">
    <location>
        <begin position="258"/>
        <end position="280"/>
    </location>
</feature>
<feature type="transmembrane region" description="Helical" evidence="7">
    <location>
        <begin position="197"/>
        <end position="218"/>
    </location>
</feature>
<feature type="transmembrane region" description="Helical" evidence="7">
    <location>
        <begin position="444"/>
        <end position="462"/>
    </location>
</feature>
<dbReference type="CDD" id="cd17324">
    <property type="entry name" value="MFS_NepI_like"/>
    <property type="match status" value="1"/>
</dbReference>
<feature type="transmembrane region" description="Helical" evidence="7">
    <location>
        <begin position="230"/>
        <end position="252"/>
    </location>
</feature>
<keyword evidence="5 7" id="KW-0472">Membrane</keyword>
<keyword evidence="3 7" id="KW-0812">Transmembrane</keyword>
<feature type="compositionally biased region" description="Basic and acidic residues" evidence="6">
    <location>
        <begin position="33"/>
        <end position="44"/>
    </location>
</feature>
<comment type="subcellular location">
    <subcellularLocation>
        <location evidence="1">Cell membrane</location>
        <topology evidence="1">Multi-pass membrane protein</topology>
    </subcellularLocation>
</comment>
<evidence type="ECO:0000313" key="9">
    <source>
        <dbReference type="EMBL" id="TFC20455.1"/>
    </source>
</evidence>
<dbReference type="PANTHER" id="PTHR43124:SF3">
    <property type="entry name" value="CHLORAMPHENICOL EFFLUX PUMP RV0191"/>
    <property type="match status" value="1"/>
</dbReference>
<evidence type="ECO:0000256" key="3">
    <source>
        <dbReference type="ARBA" id="ARBA00022692"/>
    </source>
</evidence>
<feature type="transmembrane region" description="Helical" evidence="7">
    <location>
        <begin position="351"/>
        <end position="370"/>
    </location>
</feature>
<evidence type="ECO:0000256" key="6">
    <source>
        <dbReference type="SAM" id="MobiDB-lite"/>
    </source>
</evidence>
<feature type="region of interest" description="Disordered" evidence="6">
    <location>
        <begin position="29"/>
        <end position="95"/>
    </location>
</feature>
<feature type="transmembrane region" description="Helical" evidence="7">
    <location>
        <begin position="420"/>
        <end position="438"/>
    </location>
</feature>
<feature type="transmembrane region" description="Helical" evidence="7">
    <location>
        <begin position="390"/>
        <end position="408"/>
    </location>
</feature>
<sequence length="538" mass="55560">MVVCGQRSGTSHPSRLSAAVRLSVRLDVAGTSDRPRARTLRAHDPAGAGPAPRGLQAQPSVSTPMSLTSPIELPRFDPANTATAHSDRPRTGSVASTPPARFPWIGLLALSGAVFLSVTSEMLPTGLLPEMSGSLGVPQSQTGLLVSWFAFTVVLTSTPLALLTKRLPRHGLIVFVLLVFALSNVLTALAPSYELVVATRVLGGLAHGLFWGVVGAYSAHLVPKEQIGRAISITISGGTLAFVFGVPLGTAAGHALGWRLSFVLLAVLMLIGAALVWRFLPKVEHYVSPPRGDRGVPAQAADAAASAPDAPDASAARLETTSAAVTDQAAVTDPAPAAAPRPQAPARRDPTIAPVALICVIAALIMIGHYSFYTYIAPFLIDGLGVDPSAIAPFLFAYGIAGAVGLLLSGTVFAARPQLGLVLGLVVSAVSVSALSIWSGLLPVAIVAFLLWGIAFGALPALLQTRLMHTASRRIRDTASAFYTTAFNTGIGGGALLGGILLERSGITSVPFVYVGILVAALALVLVSQLVIRRRSAA</sequence>
<organism evidence="9 10">
    <name type="scientific">Cryobacterium glucosi</name>
    <dbReference type="NCBI Taxonomy" id="1259175"/>
    <lineage>
        <taxon>Bacteria</taxon>
        <taxon>Bacillati</taxon>
        <taxon>Actinomycetota</taxon>
        <taxon>Actinomycetes</taxon>
        <taxon>Micrococcales</taxon>
        <taxon>Microbacteriaceae</taxon>
        <taxon>Cryobacterium</taxon>
    </lineage>
</organism>
<evidence type="ECO:0000256" key="4">
    <source>
        <dbReference type="ARBA" id="ARBA00022989"/>
    </source>
</evidence>
<dbReference type="InterPro" id="IPR020846">
    <property type="entry name" value="MFS_dom"/>
</dbReference>
<accession>A0ABY2IM06</accession>
<keyword evidence="2" id="KW-1003">Cell membrane</keyword>
<dbReference type="SUPFAM" id="SSF103473">
    <property type="entry name" value="MFS general substrate transporter"/>
    <property type="match status" value="1"/>
</dbReference>
<evidence type="ECO:0000256" key="1">
    <source>
        <dbReference type="ARBA" id="ARBA00004651"/>
    </source>
</evidence>
<dbReference type="InterPro" id="IPR050189">
    <property type="entry name" value="MFS_Efflux_Transporters"/>
</dbReference>
<evidence type="ECO:0000256" key="2">
    <source>
        <dbReference type="ARBA" id="ARBA00022475"/>
    </source>
</evidence>
<proteinExistence type="predicted"/>
<feature type="transmembrane region" description="Helical" evidence="7">
    <location>
        <begin position="171"/>
        <end position="191"/>
    </location>
</feature>
<keyword evidence="4 7" id="KW-1133">Transmembrane helix</keyword>
<dbReference type="InterPro" id="IPR036259">
    <property type="entry name" value="MFS_trans_sf"/>
</dbReference>
<dbReference type="EMBL" id="SOFS01000019">
    <property type="protein sequence ID" value="TFC20455.1"/>
    <property type="molecule type" value="Genomic_DNA"/>
</dbReference>
<feature type="transmembrane region" description="Helical" evidence="7">
    <location>
        <begin position="102"/>
        <end position="123"/>
    </location>
</feature>
<dbReference type="InterPro" id="IPR011701">
    <property type="entry name" value="MFS"/>
</dbReference>
<dbReference type="Proteomes" id="UP000297604">
    <property type="component" value="Unassembled WGS sequence"/>
</dbReference>
<feature type="domain" description="Major facilitator superfamily (MFS) profile" evidence="8">
    <location>
        <begin position="105"/>
        <end position="535"/>
    </location>
</feature>
<dbReference type="PANTHER" id="PTHR43124">
    <property type="entry name" value="PURINE EFFLUX PUMP PBUE"/>
    <property type="match status" value="1"/>
</dbReference>
<gene>
    <name evidence="9" type="ORF">E3O46_09550</name>
</gene>
<comment type="caution">
    <text evidence="9">The sequence shown here is derived from an EMBL/GenBank/DDBJ whole genome shotgun (WGS) entry which is preliminary data.</text>
</comment>
<feature type="transmembrane region" description="Helical" evidence="7">
    <location>
        <begin position="143"/>
        <end position="164"/>
    </location>
</feature>
<reference evidence="9 10" key="1">
    <citation type="submission" date="2019-03" db="EMBL/GenBank/DDBJ databases">
        <title>Genomics of glacier-inhabiting Cryobacterium strains.</title>
        <authorList>
            <person name="Liu Q."/>
            <person name="Xin Y.-H."/>
        </authorList>
    </citation>
    <scope>NUCLEOTIDE SEQUENCE [LARGE SCALE GENOMIC DNA]</scope>
    <source>
        <strain evidence="9 10">MDB1-5</strain>
    </source>
</reference>
<evidence type="ECO:0000259" key="8">
    <source>
        <dbReference type="PROSITE" id="PS50850"/>
    </source>
</evidence>
<dbReference type="Gene3D" id="1.20.1250.20">
    <property type="entry name" value="MFS general substrate transporter like domains"/>
    <property type="match status" value="1"/>
</dbReference>